<proteinExistence type="predicted"/>
<evidence type="ECO:0008006" key="4">
    <source>
        <dbReference type="Google" id="ProtNLM"/>
    </source>
</evidence>
<keyword evidence="1" id="KW-0472">Membrane</keyword>
<dbReference type="Proteomes" id="UP000663814">
    <property type="component" value="Unassembled WGS sequence"/>
</dbReference>
<keyword evidence="1" id="KW-1133">Transmembrane helix</keyword>
<evidence type="ECO:0000313" key="2">
    <source>
        <dbReference type="EMBL" id="MBZ9613430.1"/>
    </source>
</evidence>
<dbReference type="RefSeq" id="WP_224673533.1">
    <property type="nucleotide sequence ID" value="NZ_JAERPS020000007.1"/>
</dbReference>
<reference evidence="2 3" key="2">
    <citation type="submission" date="2021-08" db="EMBL/GenBank/DDBJ databases">
        <title>Rheinheimera aquimaris sp. nov., isolated from seawater of the East Sea in Korea.</title>
        <authorList>
            <person name="Kim K.H."/>
            <person name="Wenting R."/>
            <person name="Kim K.R."/>
            <person name="Jeon C.O."/>
        </authorList>
    </citation>
    <scope>NUCLEOTIDE SEQUENCE [LARGE SCALE GENOMIC DNA]</scope>
    <source>
        <strain evidence="2 3">MA-13</strain>
    </source>
</reference>
<evidence type="ECO:0000256" key="1">
    <source>
        <dbReference type="SAM" id="Phobius"/>
    </source>
</evidence>
<sequence length="156" mass="17825">MTTKSLALIFLIVIILFGLYYWVNAKRNAVVNLDDYSKTSAIIISAKLYQEAIQNRLRAFNSGMEQVSTTKHWKLTVTYSYNVNGEIFFTVKTIMANELTNDLFKKLLGKPDIQDLQQLMLEYTPGSTTRIHYRSSRIEESYLPGMGKPSLAKNVT</sequence>
<protein>
    <recommendedName>
        <fullName evidence="4">DUF4845 domain-containing protein</fullName>
    </recommendedName>
</protein>
<dbReference type="EMBL" id="JAERPS020000007">
    <property type="protein sequence ID" value="MBZ9613430.1"/>
    <property type="molecule type" value="Genomic_DNA"/>
</dbReference>
<accession>A0ABS7XE60</accession>
<name>A0ABS7XE60_9GAMM</name>
<feature type="transmembrane region" description="Helical" evidence="1">
    <location>
        <begin position="6"/>
        <end position="23"/>
    </location>
</feature>
<reference evidence="2 3" key="1">
    <citation type="submission" date="2020-12" db="EMBL/GenBank/DDBJ databases">
        <authorList>
            <person name="Ruan W."/>
            <person name="Khan S.A."/>
            <person name="Jeon C.O."/>
        </authorList>
    </citation>
    <scope>NUCLEOTIDE SEQUENCE [LARGE SCALE GENOMIC DNA]</scope>
    <source>
        <strain evidence="2 3">MA-13</strain>
    </source>
</reference>
<keyword evidence="1" id="KW-0812">Transmembrane</keyword>
<gene>
    <name evidence="2" type="ORF">I4W93_017690</name>
</gene>
<organism evidence="2 3">
    <name type="scientific">Rheinheimera maricola</name>
    <dbReference type="NCBI Taxonomy" id="2793282"/>
    <lineage>
        <taxon>Bacteria</taxon>
        <taxon>Pseudomonadati</taxon>
        <taxon>Pseudomonadota</taxon>
        <taxon>Gammaproteobacteria</taxon>
        <taxon>Chromatiales</taxon>
        <taxon>Chromatiaceae</taxon>
        <taxon>Rheinheimera</taxon>
    </lineage>
</organism>
<keyword evidence="3" id="KW-1185">Reference proteome</keyword>
<comment type="caution">
    <text evidence="2">The sequence shown here is derived from an EMBL/GenBank/DDBJ whole genome shotgun (WGS) entry which is preliminary data.</text>
</comment>
<evidence type="ECO:0000313" key="3">
    <source>
        <dbReference type="Proteomes" id="UP000663814"/>
    </source>
</evidence>